<dbReference type="PANTHER" id="PTHR33392:SF6">
    <property type="entry name" value="POLYISOPRENYL-TEICHOIC ACID--PEPTIDOGLYCAN TEICHOIC ACID TRANSFERASE TAGU"/>
    <property type="match status" value="1"/>
</dbReference>
<evidence type="ECO:0000256" key="2">
    <source>
        <dbReference type="SAM" id="Phobius"/>
    </source>
</evidence>
<dbReference type="Proteomes" id="UP000053557">
    <property type="component" value="Unassembled WGS sequence"/>
</dbReference>
<dbReference type="Gene3D" id="3.40.630.190">
    <property type="entry name" value="LCP protein"/>
    <property type="match status" value="1"/>
</dbReference>
<evidence type="ECO:0000313" key="5">
    <source>
        <dbReference type="Proteomes" id="UP000053557"/>
    </source>
</evidence>
<gene>
    <name evidence="4" type="ORF">ATW55_02555</name>
</gene>
<sequence>MKKQGTKPTAPKSKKKLRRRILVATASAIVLGAAVAYAMVSQGLAGPGGGLSLPFLHNAPPQPENILLIGNNARNAQGPLQLGTAAGQADIMMVAHIDPIKHVVTLISIPRDTLFAMPNYNNPIPKLKSFFFIGAQMQPNQAAQLTVKAVEKFTGMHIDHWIVTDFQGFSDAINAVGGVRVYIPGRIYDPLHSGANLYPGWQTLNGAQALAYIRVRQNTASNVSVNDYERNNAQAQVLMALKTKLLSGRNALANAPGLIATWMKDVATDMNIFDLIHLAEIVHGCKVTHINLGTVSDSMDVVSAPVQGINQENYLTGAYYDIIDPAKVTATLKPFGSTGADTGVPIASPGSFQVQLYGPQSEVSVLQKQGFNVTYMGGSNVSQDQIMYPTGQLSEGLSVGRAIGSGNSLVEPGAPGNAVVVYVN</sequence>
<comment type="similarity">
    <text evidence="1">Belongs to the LytR/CpsA/Psr (LCP) family.</text>
</comment>
<evidence type="ECO:0000256" key="1">
    <source>
        <dbReference type="ARBA" id="ARBA00006068"/>
    </source>
</evidence>
<dbReference type="NCBIfam" id="TIGR00350">
    <property type="entry name" value="lytR_cpsA_psr"/>
    <property type="match status" value="1"/>
</dbReference>
<organism evidence="4 5">
    <name type="scientific">Ferroacidibacillus organovorans</name>
    <dbReference type="NCBI Taxonomy" id="1765683"/>
    <lineage>
        <taxon>Bacteria</taxon>
        <taxon>Bacillati</taxon>
        <taxon>Bacillota</taxon>
        <taxon>Bacilli</taxon>
        <taxon>Bacillales</taxon>
        <taxon>Alicyclobacillaceae</taxon>
        <taxon>Ferroacidibacillus</taxon>
    </lineage>
</organism>
<accession>A0A101XR30</accession>
<dbReference type="InterPro" id="IPR050922">
    <property type="entry name" value="LytR/CpsA/Psr_CW_biosynth"/>
</dbReference>
<dbReference type="AlphaFoldDB" id="A0A101XR30"/>
<keyword evidence="2" id="KW-1133">Transmembrane helix</keyword>
<evidence type="ECO:0000259" key="3">
    <source>
        <dbReference type="Pfam" id="PF03816"/>
    </source>
</evidence>
<name>A0A101XR30_9BACL</name>
<dbReference type="OrthoDB" id="27330at2"/>
<dbReference type="InterPro" id="IPR004474">
    <property type="entry name" value="LytR_CpsA_psr"/>
</dbReference>
<proteinExistence type="inferred from homology"/>
<comment type="caution">
    <text evidence="4">The sequence shown here is derived from an EMBL/GenBank/DDBJ whole genome shotgun (WGS) entry which is preliminary data.</text>
</comment>
<feature type="domain" description="Cell envelope-related transcriptional attenuator" evidence="3">
    <location>
        <begin position="89"/>
        <end position="245"/>
    </location>
</feature>
<evidence type="ECO:0000313" key="4">
    <source>
        <dbReference type="EMBL" id="KUO95977.1"/>
    </source>
</evidence>
<keyword evidence="5" id="KW-1185">Reference proteome</keyword>
<keyword evidence="2" id="KW-0812">Transmembrane</keyword>
<reference evidence="4 5" key="1">
    <citation type="submission" date="2015-12" db="EMBL/GenBank/DDBJ databases">
        <title>Draft genome sequence of Acidibacillus ferrooxidans ITV001, isolated from a chalcopyrite acid mine drainage site in Brazil.</title>
        <authorList>
            <person name="Dall'Agnol H."/>
            <person name="Nancucheo I."/>
            <person name="Johnson B."/>
            <person name="Oliveira R."/>
            <person name="Leite L."/>
            <person name="Pylro V."/>
            <person name="Nunes G.L."/>
            <person name="Tzotzos G."/>
            <person name="Fernandes G.R."/>
            <person name="Dutra J."/>
            <person name="Orellana S.C."/>
            <person name="Oliveira G."/>
        </authorList>
    </citation>
    <scope>NUCLEOTIDE SEQUENCE [LARGE SCALE GENOMIC DNA]</scope>
    <source>
        <strain evidence="5">ITV01</strain>
    </source>
</reference>
<dbReference type="EMBL" id="LPVJ01000030">
    <property type="protein sequence ID" value="KUO95977.1"/>
    <property type="molecule type" value="Genomic_DNA"/>
</dbReference>
<feature type="transmembrane region" description="Helical" evidence="2">
    <location>
        <begin position="21"/>
        <end position="40"/>
    </location>
</feature>
<dbReference type="PANTHER" id="PTHR33392">
    <property type="entry name" value="POLYISOPRENYL-TEICHOIC ACID--PEPTIDOGLYCAN TEICHOIC ACID TRANSFERASE TAGU"/>
    <property type="match status" value="1"/>
</dbReference>
<keyword evidence="2" id="KW-0472">Membrane</keyword>
<dbReference type="Pfam" id="PF03816">
    <property type="entry name" value="LytR_cpsA_psr"/>
    <property type="match status" value="1"/>
</dbReference>
<dbReference type="RefSeq" id="WP_067715320.1">
    <property type="nucleotide sequence ID" value="NZ_LPVJ01000030.1"/>
</dbReference>
<protein>
    <recommendedName>
        <fullName evidence="3">Cell envelope-related transcriptional attenuator domain-containing protein</fullName>
    </recommendedName>
</protein>